<dbReference type="Proteomes" id="UP000664277">
    <property type="component" value="Unassembled WGS sequence"/>
</dbReference>
<protein>
    <submittedName>
        <fullName evidence="1">Uncharacterized protein</fullName>
    </submittedName>
</protein>
<name>A0A8J7PNP5_9BACT</name>
<evidence type="ECO:0000313" key="2">
    <source>
        <dbReference type="Proteomes" id="UP000664277"/>
    </source>
</evidence>
<evidence type="ECO:0000313" key="1">
    <source>
        <dbReference type="EMBL" id="MBN8661412.1"/>
    </source>
</evidence>
<dbReference type="EMBL" id="JAFLCK010000020">
    <property type="protein sequence ID" value="MBN8661412.1"/>
    <property type="molecule type" value="Genomic_DNA"/>
</dbReference>
<dbReference type="AlphaFoldDB" id="A0A8J7PNP5"/>
<accession>A0A8J7PNP5</accession>
<organism evidence="1 2">
    <name type="scientific">Candidatus Obscuribacter phosphatis</name>
    <dbReference type="NCBI Taxonomy" id="1906157"/>
    <lineage>
        <taxon>Bacteria</taxon>
        <taxon>Bacillati</taxon>
        <taxon>Candidatus Melainabacteria</taxon>
        <taxon>Candidatus Obscuribacterales</taxon>
        <taxon>Candidatus Obscuribacteraceae</taxon>
        <taxon>Candidatus Obscuribacter</taxon>
    </lineage>
</organism>
<proteinExistence type="predicted"/>
<sequence length="325" mass="35421">MKVHPVLLIIIAGALYLSYALYTQKSALRSENTALSEEPPAEMLAASSSNSKSLSISVPKQFSETGRKQVAYLLKPIGQVPFSSHERSLCHFAYIKLLERSEEGDSLGPVERLKLQLQKSAEPSAAAVLQILSDAEKNDPKAGLKHCLDFIDQIDMAKPSGVAAQDKLPALAQLVPFLYGARFALMEKDDSEAISLAQEGMPLSRRAGDFGLGDLETIYYSSDQCGADFNLYKKAAADLIAGVKAGKKGEFRDYSADLLKALGDLDKRSYHVLNARMGGVLLQEYSQRRIEAIEDAKSVRDRAKECGDLAVESEAGKIAEKLEHP</sequence>
<gene>
    <name evidence="1" type="ORF">J0M35_13685</name>
</gene>
<comment type="caution">
    <text evidence="1">The sequence shown here is derived from an EMBL/GenBank/DDBJ whole genome shotgun (WGS) entry which is preliminary data.</text>
</comment>
<reference evidence="1" key="1">
    <citation type="submission" date="2021-02" db="EMBL/GenBank/DDBJ databases">
        <title>Genome-Resolved Metagenomics of a Microbial Community Performing Photosynthetic Biological Nutrient Removal.</title>
        <authorList>
            <person name="Mcdaniel E.A."/>
        </authorList>
    </citation>
    <scope>NUCLEOTIDE SEQUENCE</scope>
    <source>
        <strain evidence="1">UWPOB_OBS1</strain>
    </source>
</reference>